<dbReference type="PANTHER" id="PTHR31944:SF131">
    <property type="entry name" value="HEME-RESPONSIVE ZINC FINGER TRANSCRIPTION FACTOR HAP1"/>
    <property type="match status" value="1"/>
</dbReference>
<sequence>MSTMVFEPVQPASASTPNSGTKTVKRPRPVKSCNSCRQRKLRCDRTCPCSQCQKSNRVCKYANEQDGSEGSEPEASPRPAKRVLRIGPQPYADGAPMTATVIPVQAPNGTDYRSTSASSTLMEQFGARLERLERMVLPKPPPPLDWSSSRHHHHHYPHQHGAGGEGGFTPVAAASPGTIRSLSVIGDLRTRFFGQNSTRVLVNLFPEAKEFLFNGTRDEGAREIFVMMQKINWAMQEEHRRALSPITVFIDSMVPVQKRMADILPKRSACDRLLESYLTTSEGLYRVIHIPSFRQEYDSFWQGKVSPDGFLPRLLCMLSVGARFEAESRGMGHDRGDGIHVPTACALVRAWLDSLRGRQLIDMNMLQTEILLLHAQRMIAPRNQEAWTQLGLIVRMAMTMGLHRDPSEFPKLSPFSAEIRRRIWYTIMDMDLHVALACNLPCAVREGEYTCQPPSNIDDEDLLLDMKELPPPRPIDCYTNNQMQAFAASTLPYRLRVAAIINRLDALRDFTEVLECGASLERTLDDINHLFPRSRSLDPRGKYKEWRMRALLDMHVRRPLLSLYRPFALGTGADCPPHIAATYLKSSMTMLTYMDELDPAMPGFADVNYMYHVVLKYDIVQAAFSVCYFIKAATEPSGAAAPVWDAILSQEAASEPVGTPPDGNKVATPWSTMRMGKTVEKSLASLVALVKDSVHDLRDVVALSAVLDSVQGGSPEQKLERMKAGVRGILDACMQALKATPESIATLPMLPSTPSSMDRLQTPDAYLHSQQQFAPTGVPDDFSFWDMEV</sequence>
<dbReference type="Pfam" id="PF00172">
    <property type="entry name" value="Zn_clus"/>
    <property type="match status" value="1"/>
</dbReference>
<comment type="caution">
    <text evidence="9">The sequence shown here is derived from an EMBL/GenBank/DDBJ whole genome shotgun (WGS) entry which is preliminary data.</text>
</comment>
<dbReference type="CDD" id="cd12148">
    <property type="entry name" value="fungal_TF_MHR"/>
    <property type="match status" value="1"/>
</dbReference>
<dbReference type="PROSITE" id="PS50048">
    <property type="entry name" value="ZN2_CY6_FUNGAL_2"/>
    <property type="match status" value="1"/>
</dbReference>
<dbReference type="PROSITE" id="PS00463">
    <property type="entry name" value="ZN2_CY6_FUNGAL_1"/>
    <property type="match status" value="1"/>
</dbReference>
<feature type="compositionally biased region" description="Polar residues" evidence="7">
    <location>
        <begin position="12"/>
        <end position="22"/>
    </location>
</feature>
<evidence type="ECO:0000256" key="6">
    <source>
        <dbReference type="ARBA" id="ARBA00023242"/>
    </source>
</evidence>
<keyword evidence="3" id="KW-0805">Transcription regulation</keyword>
<evidence type="ECO:0000256" key="4">
    <source>
        <dbReference type="ARBA" id="ARBA00023125"/>
    </source>
</evidence>
<keyword evidence="2" id="KW-0862">Zinc</keyword>
<keyword evidence="10" id="KW-1185">Reference proteome</keyword>
<keyword evidence="1" id="KW-0479">Metal-binding</keyword>
<keyword evidence="4" id="KW-0238">DNA-binding</keyword>
<dbReference type="GO" id="GO:0000978">
    <property type="term" value="F:RNA polymerase II cis-regulatory region sequence-specific DNA binding"/>
    <property type="evidence" value="ECO:0007669"/>
    <property type="project" value="TreeGrafter"/>
</dbReference>
<feature type="compositionally biased region" description="Basic residues" evidence="7">
    <location>
        <begin position="149"/>
        <end position="158"/>
    </location>
</feature>
<dbReference type="AlphaFoldDB" id="A0AA38RK72"/>
<dbReference type="Proteomes" id="UP001174694">
    <property type="component" value="Unassembled WGS sequence"/>
</dbReference>
<protein>
    <recommendedName>
        <fullName evidence="8">Zn(2)-C6 fungal-type domain-containing protein</fullName>
    </recommendedName>
</protein>
<dbReference type="InterPro" id="IPR007219">
    <property type="entry name" value="XnlR_reg_dom"/>
</dbReference>
<evidence type="ECO:0000256" key="1">
    <source>
        <dbReference type="ARBA" id="ARBA00022723"/>
    </source>
</evidence>
<dbReference type="InterPro" id="IPR001138">
    <property type="entry name" value="Zn2Cys6_DnaBD"/>
</dbReference>
<dbReference type="InterPro" id="IPR051430">
    <property type="entry name" value="Fungal_TF_Env_Response"/>
</dbReference>
<evidence type="ECO:0000259" key="8">
    <source>
        <dbReference type="PROSITE" id="PS50048"/>
    </source>
</evidence>
<dbReference type="SMART" id="SM00906">
    <property type="entry name" value="Fungal_trans"/>
    <property type="match status" value="1"/>
</dbReference>
<evidence type="ECO:0000256" key="7">
    <source>
        <dbReference type="SAM" id="MobiDB-lite"/>
    </source>
</evidence>
<evidence type="ECO:0000256" key="3">
    <source>
        <dbReference type="ARBA" id="ARBA00023015"/>
    </source>
</evidence>
<dbReference type="InterPro" id="IPR036864">
    <property type="entry name" value="Zn2-C6_fun-type_DNA-bd_sf"/>
</dbReference>
<evidence type="ECO:0000256" key="5">
    <source>
        <dbReference type="ARBA" id="ARBA00023163"/>
    </source>
</evidence>
<evidence type="ECO:0000313" key="9">
    <source>
        <dbReference type="EMBL" id="KAJ9149811.1"/>
    </source>
</evidence>
<dbReference type="GO" id="GO:0008270">
    <property type="term" value="F:zinc ion binding"/>
    <property type="evidence" value="ECO:0007669"/>
    <property type="project" value="InterPro"/>
</dbReference>
<dbReference type="SUPFAM" id="SSF57701">
    <property type="entry name" value="Zn2/Cys6 DNA-binding domain"/>
    <property type="match status" value="1"/>
</dbReference>
<proteinExistence type="predicted"/>
<dbReference type="GO" id="GO:0001228">
    <property type="term" value="F:DNA-binding transcription activator activity, RNA polymerase II-specific"/>
    <property type="evidence" value="ECO:0007669"/>
    <property type="project" value="TreeGrafter"/>
</dbReference>
<dbReference type="CDD" id="cd00067">
    <property type="entry name" value="GAL4"/>
    <property type="match status" value="1"/>
</dbReference>
<dbReference type="PANTHER" id="PTHR31944">
    <property type="entry name" value="HEME-RESPONSIVE ZINC FINGER TRANSCRIPTION FACTOR HAP1"/>
    <property type="match status" value="1"/>
</dbReference>
<gene>
    <name evidence="9" type="ORF">NKR23_g4053</name>
</gene>
<evidence type="ECO:0000256" key="2">
    <source>
        <dbReference type="ARBA" id="ARBA00022833"/>
    </source>
</evidence>
<feature type="region of interest" description="Disordered" evidence="7">
    <location>
        <begin position="1"/>
        <end position="31"/>
    </location>
</feature>
<dbReference type="GO" id="GO:0005634">
    <property type="term" value="C:nucleus"/>
    <property type="evidence" value="ECO:0007669"/>
    <property type="project" value="TreeGrafter"/>
</dbReference>
<dbReference type="GO" id="GO:0006351">
    <property type="term" value="P:DNA-templated transcription"/>
    <property type="evidence" value="ECO:0007669"/>
    <property type="project" value="InterPro"/>
</dbReference>
<keyword evidence="5" id="KW-0804">Transcription</keyword>
<keyword evidence="6" id="KW-0539">Nucleus</keyword>
<evidence type="ECO:0000313" key="10">
    <source>
        <dbReference type="Proteomes" id="UP001174694"/>
    </source>
</evidence>
<feature type="region of interest" description="Disordered" evidence="7">
    <location>
        <begin position="144"/>
        <end position="163"/>
    </location>
</feature>
<name>A0AA38RK72_9PEZI</name>
<dbReference type="SMART" id="SM00066">
    <property type="entry name" value="GAL4"/>
    <property type="match status" value="1"/>
</dbReference>
<reference evidence="9" key="1">
    <citation type="submission" date="2022-07" db="EMBL/GenBank/DDBJ databases">
        <title>Fungi with potential for degradation of polypropylene.</title>
        <authorList>
            <person name="Gostincar C."/>
        </authorList>
    </citation>
    <scope>NUCLEOTIDE SEQUENCE</scope>
    <source>
        <strain evidence="9">EXF-13308</strain>
    </source>
</reference>
<dbReference type="Gene3D" id="4.10.240.10">
    <property type="entry name" value="Zn(2)-C6 fungal-type DNA-binding domain"/>
    <property type="match status" value="1"/>
</dbReference>
<dbReference type="Pfam" id="PF04082">
    <property type="entry name" value="Fungal_trans"/>
    <property type="match status" value="1"/>
</dbReference>
<feature type="domain" description="Zn(2)-C6 fungal-type" evidence="8">
    <location>
        <begin position="32"/>
        <end position="61"/>
    </location>
</feature>
<dbReference type="EMBL" id="JANBVO010000009">
    <property type="protein sequence ID" value="KAJ9149811.1"/>
    <property type="molecule type" value="Genomic_DNA"/>
</dbReference>
<accession>A0AA38RK72</accession>
<organism evidence="9 10">
    <name type="scientific">Pleurostoma richardsiae</name>
    <dbReference type="NCBI Taxonomy" id="41990"/>
    <lineage>
        <taxon>Eukaryota</taxon>
        <taxon>Fungi</taxon>
        <taxon>Dikarya</taxon>
        <taxon>Ascomycota</taxon>
        <taxon>Pezizomycotina</taxon>
        <taxon>Sordariomycetes</taxon>
        <taxon>Sordariomycetidae</taxon>
        <taxon>Calosphaeriales</taxon>
        <taxon>Pleurostomataceae</taxon>
        <taxon>Pleurostoma</taxon>
    </lineage>
</organism>